<evidence type="ECO:0000313" key="1">
    <source>
        <dbReference type="EMBL" id="KAI5075098.1"/>
    </source>
</evidence>
<name>A0A9D4ZGY8_ADICA</name>
<proteinExistence type="predicted"/>
<reference evidence="1" key="1">
    <citation type="submission" date="2021-01" db="EMBL/GenBank/DDBJ databases">
        <title>Adiantum capillus-veneris genome.</title>
        <authorList>
            <person name="Fang Y."/>
            <person name="Liao Q."/>
        </authorList>
    </citation>
    <scope>NUCLEOTIDE SEQUENCE</scope>
    <source>
        <strain evidence="1">H3</strain>
        <tissue evidence="1">Leaf</tissue>
    </source>
</reference>
<protein>
    <submittedName>
        <fullName evidence="1">Uncharacterized protein</fullName>
    </submittedName>
</protein>
<dbReference type="Proteomes" id="UP000886520">
    <property type="component" value="Chromosome 9"/>
</dbReference>
<dbReference type="EMBL" id="JABFUD020000009">
    <property type="protein sequence ID" value="KAI5075098.1"/>
    <property type="molecule type" value="Genomic_DNA"/>
</dbReference>
<gene>
    <name evidence="1" type="ORF">GOP47_0009174</name>
</gene>
<comment type="caution">
    <text evidence="1">The sequence shown here is derived from an EMBL/GenBank/DDBJ whole genome shotgun (WGS) entry which is preliminary data.</text>
</comment>
<sequence>MDIPISKILWFESRPFSRVKESSSFHQNCPLIRELSLVWHPPATSPALHRRQHRLRSITGNQAAMDAVDALYCVAIMRDSAGLEPAVGVLVQGPDAPCIVSCLHNFQTNAQTYVGKSYKAFLQAPTEEVQCEVQALNATHDYIVMRVMTRIDRSTAPVDLSASACRLGRSIFCLDTQLASVWAQVVNGS</sequence>
<accession>A0A9D4ZGY8</accession>
<keyword evidence="2" id="KW-1185">Reference proteome</keyword>
<evidence type="ECO:0000313" key="2">
    <source>
        <dbReference type="Proteomes" id="UP000886520"/>
    </source>
</evidence>
<organism evidence="1 2">
    <name type="scientific">Adiantum capillus-veneris</name>
    <name type="common">Maidenhair fern</name>
    <dbReference type="NCBI Taxonomy" id="13818"/>
    <lineage>
        <taxon>Eukaryota</taxon>
        <taxon>Viridiplantae</taxon>
        <taxon>Streptophyta</taxon>
        <taxon>Embryophyta</taxon>
        <taxon>Tracheophyta</taxon>
        <taxon>Polypodiopsida</taxon>
        <taxon>Polypodiidae</taxon>
        <taxon>Polypodiales</taxon>
        <taxon>Pteridineae</taxon>
        <taxon>Pteridaceae</taxon>
        <taxon>Vittarioideae</taxon>
        <taxon>Adiantum</taxon>
    </lineage>
</organism>
<dbReference type="AlphaFoldDB" id="A0A9D4ZGY8"/>